<protein>
    <submittedName>
        <fullName evidence="1">Uncharacterized protein</fullName>
    </submittedName>
</protein>
<organism evidence="1 2">
    <name type="scientific">Tremella mesenterica</name>
    <name type="common">Jelly fungus</name>
    <dbReference type="NCBI Taxonomy" id="5217"/>
    <lineage>
        <taxon>Eukaryota</taxon>
        <taxon>Fungi</taxon>
        <taxon>Dikarya</taxon>
        <taxon>Basidiomycota</taxon>
        <taxon>Agaricomycotina</taxon>
        <taxon>Tremellomycetes</taxon>
        <taxon>Tremellales</taxon>
        <taxon>Tremellaceae</taxon>
        <taxon>Tremella</taxon>
    </lineage>
</organism>
<dbReference type="InParanoid" id="A0A4Q1BDU3"/>
<proteinExistence type="predicted"/>
<dbReference type="EMBL" id="SDIL01000096">
    <property type="protein sequence ID" value="RXK36467.1"/>
    <property type="molecule type" value="Genomic_DNA"/>
</dbReference>
<dbReference type="VEuPathDB" id="FungiDB:TREMEDRAFT_65027"/>
<dbReference type="AlphaFoldDB" id="A0A4Q1BDU3"/>
<accession>A0A4Q1BDU3</accession>
<evidence type="ECO:0000313" key="2">
    <source>
        <dbReference type="Proteomes" id="UP000289152"/>
    </source>
</evidence>
<comment type="caution">
    <text evidence="1">The sequence shown here is derived from an EMBL/GenBank/DDBJ whole genome shotgun (WGS) entry which is preliminary data.</text>
</comment>
<reference evidence="1 2" key="1">
    <citation type="submission" date="2016-06" db="EMBL/GenBank/DDBJ databases">
        <title>Evolution of pathogenesis and genome organization in the Tremellales.</title>
        <authorList>
            <person name="Cuomo C."/>
            <person name="Litvintseva A."/>
            <person name="Heitman J."/>
            <person name="Chen Y."/>
            <person name="Sun S."/>
            <person name="Springer D."/>
            <person name="Dromer F."/>
            <person name="Young S."/>
            <person name="Zeng Q."/>
            <person name="Chapman S."/>
            <person name="Gujja S."/>
            <person name="Saif S."/>
            <person name="Birren B."/>
        </authorList>
    </citation>
    <scope>NUCLEOTIDE SEQUENCE [LARGE SCALE GENOMIC DNA]</scope>
    <source>
        <strain evidence="1 2">ATCC 28783</strain>
    </source>
</reference>
<evidence type="ECO:0000313" key="1">
    <source>
        <dbReference type="EMBL" id="RXK36467.1"/>
    </source>
</evidence>
<keyword evidence="2" id="KW-1185">Reference proteome</keyword>
<name>A0A4Q1BDU3_TREME</name>
<dbReference type="Proteomes" id="UP000289152">
    <property type="component" value="Unassembled WGS sequence"/>
</dbReference>
<sequence length="164" mass="18528">MSAQLNSNPIINVLVESLILPEFDTADNLVKEAGNFLSLVQNLADHDQILFWGMISTRYHQLDQFHCSLQAGWWAVAHYISPDNDVLKDLTSSQNPQVPDLFIAVSCSEWSESTKILLESIKPLVDMVLQFDANQQTYYVDFDRHRLMLAIDGVLGAINALKLH</sequence>
<gene>
    <name evidence="1" type="ORF">M231_06251</name>
</gene>